<dbReference type="AlphaFoldDB" id="A0A1C7NQY4"/>
<keyword evidence="2" id="KW-0539">Nucleus</keyword>
<proteinExistence type="predicted"/>
<dbReference type="OrthoDB" id="8775810at2759"/>
<dbReference type="InParanoid" id="A0A1C7NQY4"/>
<evidence type="ECO:0000256" key="1">
    <source>
        <dbReference type="ARBA" id="ARBA00004123"/>
    </source>
</evidence>
<evidence type="ECO:0000313" key="5">
    <source>
        <dbReference type="Proteomes" id="UP000093000"/>
    </source>
</evidence>
<reference evidence="4 5" key="1">
    <citation type="submission" date="2016-03" db="EMBL/GenBank/DDBJ databases">
        <title>Choanephora cucurbitarum.</title>
        <authorList>
            <person name="Min B."/>
            <person name="Park H."/>
            <person name="Park J.-H."/>
            <person name="Shin H.-D."/>
            <person name="Choi I.-G."/>
        </authorList>
    </citation>
    <scope>NUCLEOTIDE SEQUENCE [LARGE SCALE GENOMIC DNA]</scope>
    <source>
        <strain evidence="4 5">KUS-F28377</strain>
    </source>
</reference>
<feature type="compositionally biased region" description="Low complexity" evidence="3">
    <location>
        <begin position="148"/>
        <end position="165"/>
    </location>
</feature>
<gene>
    <name evidence="4" type="ORF">A0J61_02265</name>
</gene>
<feature type="region of interest" description="Disordered" evidence="3">
    <location>
        <begin position="68"/>
        <end position="102"/>
    </location>
</feature>
<protein>
    <recommendedName>
        <fullName evidence="6">DNA replication regulator SLD2</fullName>
    </recommendedName>
</protein>
<sequence>MNDEEYELLQRKIIRTKKDLRRWESVFAEKHDRPPTIKDISDRPNIEKFYKKYNQLKKELKRASDARALEKHIGSPHRQQESIEFVRSPHRSSPTQRGMISSQQTVTSLSEFEDMKNTVTTSTTATTNLAEDEAFWLGVSQSPPPPSSTTSTNTNSQPRLILGGSQKKKKKSLLKEQELLGRHTFHRRHLHHFQQKEEEQNQPPPVKQTTNSDHDDDDDDDMEGIEIVNHVVDPFRHYDPSVFHWEDPSFTIGPGFFGAATKVTMMLNDPMRRDRVLRKLEKGTLGEVLEENQAMEDELEEEIRQFIAQHHIIDHTIPPETTQTEKAFVYKKRPLQKRQTRLYKLKFVETR</sequence>
<dbReference type="EMBL" id="LUGH01000083">
    <property type="protein sequence ID" value="OBZ89674.1"/>
    <property type="molecule type" value="Genomic_DNA"/>
</dbReference>
<evidence type="ECO:0008006" key="6">
    <source>
        <dbReference type="Google" id="ProtNLM"/>
    </source>
</evidence>
<feature type="compositionally biased region" description="Polar residues" evidence="3">
    <location>
        <begin position="91"/>
        <end position="102"/>
    </location>
</feature>
<dbReference type="GO" id="GO:0006260">
    <property type="term" value="P:DNA replication"/>
    <property type="evidence" value="ECO:0007669"/>
    <property type="project" value="InterPro"/>
</dbReference>
<comment type="subcellular location">
    <subcellularLocation>
        <location evidence="1">Nucleus</location>
    </subcellularLocation>
</comment>
<organism evidence="4 5">
    <name type="scientific">Choanephora cucurbitarum</name>
    <dbReference type="NCBI Taxonomy" id="101091"/>
    <lineage>
        <taxon>Eukaryota</taxon>
        <taxon>Fungi</taxon>
        <taxon>Fungi incertae sedis</taxon>
        <taxon>Mucoromycota</taxon>
        <taxon>Mucoromycotina</taxon>
        <taxon>Mucoromycetes</taxon>
        <taxon>Mucorales</taxon>
        <taxon>Mucorineae</taxon>
        <taxon>Choanephoraceae</taxon>
        <taxon>Choanephoroideae</taxon>
        <taxon>Choanephora</taxon>
    </lineage>
</organism>
<evidence type="ECO:0000256" key="2">
    <source>
        <dbReference type="ARBA" id="ARBA00023242"/>
    </source>
</evidence>
<feature type="region of interest" description="Disordered" evidence="3">
    <location>
        <begin position="191"/>
        <end position="222"/>
    </location>
</feature>
<dbReference type="InterPro" id="IPR021110">
    <property type="entry name" value="DNA_rep_checkpnt_protein"/>
</dbReference>
<comment type="caution">
    <text evidence="4">The sequence shown here is derived from an EMBL/GenBank/DDBJ whole genome shotgun (WGS) entry which is preliminary data.</text>
</comment>
<name>A0A1C7NQY4_9FUNG</name>
<dbReference type="Gene3D" id="1.10.10.1460">
    <property type="match status" value="1"/>
</dbReference>
<keyword evidence="5" id="KW-1185">Reference proteome</keyword>
<evidence type="ECO:0000256" key="3">
    <source>
        <dbReference type="SAM" id="MobiDB-lite"/>
    </source>
</evidence>
<evidence type="ECO:0000313" key="4">
    <source>
        <dbReference type="EMBL" id="OBZ89674.1"/>
    </source>
</evidence>
<dbReference type="GO" id="GO:0005634">
    <property type="term" value="C:nucleus"/>
    <property type="evidence" value="ECO:0007669"/>
    <property type="project" value="UniProtKB-SubCell"/>
</dbReference>
<dbReference type="Proteomes" id="UP000093000">
    <property type="component" value="Unassembled WGS sequence"/>
</dbReference>
<feature type="region of interest" description="Disordered" evidence="3">
    <location>
        <begin position="137"/>
        <end position="172"/>
    </location>
</feature>
<feature type="compositionally biased region" description="Basic and acidic residues" evidence="3">
    <location>
        <begin position="68"/>
        <end position="81"/>
    </location>
</feature>
<accession>A0A1C7NQY4</accession>
<dbReference type="Pfam" id="PF11719">
    <property type="entry name" value="Drc1-Sld2"/>
    <property type="match status" value="1"/>
</dbReference>